<dbReference type="Pfam" id="PF00153">
    <property type="entry name" value="Mito_carr"/>
    <property type="match status" value="3"/>
</dbReference>
<name>A0A139ALK2_GONPJ</name>
<reference evidence="11 12" key="1">
    <citation type="journal article" date="2015" name="Genome Biol. Evol.">
        <title>Phylogenomic analyses indicate that early fungi evolved digesting cell walls of algal ancestors of land plants.</title>
        <authorList>
            <person name="Chang Y."/>
            <person name="Wang S."/>
            <person name="Sekimoto S."/>
            <person name="Aerts A.L."/>
            <person name="Choi C."/>
            <person name="Clum A."/>
            <person name="LaButti K.M."/>
            <person name="Lindquist E.A."/>
            <person name="Yee Ngan C."/>
            <person name="Ohm R.A."/>
            <person name="Salamov A.A."/>
            <person name="Grigoriev I.V."/>
            <person name="Spatafora J.W."/>
            <person name="Berbee M.L."/>
        </authorList>
    </citation>
    <scope>NUCLEOTIDE SEQUENCE [LARGE SCALE GENOMIC DNA]</scope>
    <source>
        <strain evidence="11 12">JEL478</strain>
    </source>
</reference>
<evidence type="ECO:0000313" key="12">
    <source>
        <dbReference type="Proteomes" id="UP000070544"/>
    </source>
</evidence>
<keyword evidence="3 10" id="KW-0813">Transport</keyword>
<evidence type="ECO:0000256" key="8">
    <source>
        <dbReference type="ARBA" id="ARBA00023136"/>
    </source>
</evidence>
<keyword evidence="5" id="KW-0677">Repeat</keyword>
<dbReference type="GO" id="GO:0015230">
    <property type="term" value="F:FAD transmembrane transporter activity"/>
    <property type="evidence" value="ECO:0007669"/>
    <property type="project" value="EnsemblFungi"/>
</dbReference>
<dbReference type="Proteomes" id="UP000070544">
    <property type="component" value="Unassembled WGS sequence"/>
</dbReference>
<dbReference type="EMBL" id="KQ965745">
    <property type="protein sequence ID" value="KXS17666.1"/>
    <property type="molecule type" value="Genomic_DNA"/>
</dbReference>
<evidence type="ECO:0000256" key="2">
    <source>
        <dbReference type="ARBA" id="ARBA00006375"/>
    </source>
</evidence>
<evidence type="ECO:0000256" key="10">
    <source>
        <dbReference type="RuleBase" id="RU000488"/>
    </source>
</evidence>
<dbReference type="InterPro" id="IPR044712">
    <property type="entry name" value="SLC25A32-like"/>
</dbReference>
<dbReference type="STRING" id="1344416.A0A139ALK2"/>
<proteinExistence type="inferred from homology"/>
<sequence length="303" mass="33460">MGTISGSKATDQAIAGCLSGSFSTATLHPLDLIKTRFQVDASRLPRRALGGTVDAFRTILRSEGWRGLYRGVGPNLLGSSMSWGLYFYWYEISKTWIQSESGTQLGTSDYLLASTAAGLATQFLTNPIWVVKTRMVTQRATDATRYRSIIDAVWRMYRSEGFGAFYKGMVPALLGVSHGAIQFTIYEELKGFRRRWGQETMNAKPGPVEYVLMAALSKIVATVATSPAQVLRARLQAQPEYGGTYSSLSDAFVKLLRNEGVRGFWKGLGPNILRVLPSTMLTFGMYEWLVAAFAAFEPKKGRV</sequence>
<evidence type="ECO:0000256" key="7">
    <source>
        <dbReference type="ARBA" id="ARBA00023128"/>
    </source>
</evidence>
<comment type="subcellular location">
    <subcellularLocation>
        <location evidence="1">Mitochondrion membrane</location>
        <topology evidence="1">Multi-pass membrane protein</topology>
    </subcellularLocation>
</comment>
<protein>
    <submittedName>
        <fullName evidence="11">Solute carrier family 25, member 32b</fullName>
    </submittedName>
</protein>
<gene>
    <name evidence="11" type="ORF">M427DRAFT_243519</name>
</gene>
<feature type="repeat" description="Solcar" evidence="9">
    <location>
        <begin position="108"/>
        <end position="192"/>
    </location>
</feature>
<feature type="repeat" description="Solcar" evidence="9">
    <location>
        <begin position="7"/>
        <end position="96"/>
    </location>
</feature>
<evidence type="ECO:0000256" key="1">
    <source>
        <dbReference type="ARBA" id="ARBA00004225"/>
    </source>
</evidence>
<keyword evidence="4 9" id="KW-0812">Transmembrane</keyword>
<dbReference type="GO" id="GO:0031966">
    <property type="term" value="C:mitochondrial membrane"/>
    <property type="evidence" value="ECO:0007669"/>
    <property type="project" value="UniProtKB-SubCell"/>
</dbReference>
<keyword evidence="8 9" id="KW-0472">Membrane</keyword>
<dbReference type="InterPro" id="IPR018108">
    <property type="entry name" value="MCP_transmembrane"/>
</dbReference>
<organism evidence="11 12">
    <name type="scientific">Gonapodya prolifera (strain JEL478)</name>
    <name type="common">Monoblepharis prolifera</name>
    <dbReference type="NCBI Taxonomy" id="1344416"/>
    <lineage>
        <taxon>Eukaryota</taxon>
        <taxon>Fungi</taxon>
        <taxon>Fungi incertae sedis</taxon>
        <taxon>Chytridiomycota</taxon>
        <taxon>Chytridiomycota incertae sedis</taxon>
        <taxon>Monoblepharidomycetes</taxon>
        <taxon>Monoblepharidales</taxon>
        <taxon>Gonapodyaceae</taxon>
        <taxon>Gonapodya</taxon>
    </lineage>
</organism>
<evidence type="ECO:0000256" key="5">
    <source>
        <dbReference type="ARBA" id="ARBA00022737"/>
    </source>
</evidence>
<keyword evidence="12" id="KW-1185">Reference proteome</keyword>
<keyword evidence="6" id="KW-1133">Transmembrane helix</keyword>
<evidence type="ECO:0000256" key="4">
    <source>
        <dbReference type="ARBA" id="ARBA00022692"/>
    </source>
</evidence>
<feature type="repeat" description="Solcar" evidence="9">
    <location>
        <begin position="205"/>
        <end position="292"/>
    </location>
</feature>
<evidence type="ECO:0000256" key="3">
    <source>
        <dbReference type="ARBA" id="ARBA00022448"/>
    </source>
</evidence>
<dbReference type="OMA" id="TTVWKHE"/>
<evidence type="ECO:0000313" key="11">
    <source>
        <dbReference type="EMBL" id="KXS17666.1"/>
    </source>
</evidence>
<accession>A0A139ALK2</accession>
<dbReference type="InterPro" id="IPR023395">
    <property type="entry name" value="MCP_dom_sf"/>
</dbReference>
<dbReference type="OrthoDB" id="428293at2759"/>
<dbReference type="SUPFAM" id="SSF103506">
    <property type="entry name" value="Mitochondrial carrier"/>
    <property type="match status" value="1"/>
</dbReference>
<dbReference type="Gene3D" id="1.50.40.10">
    <property type="entry name" value="Mitochondrial carrier domain"/>
    <property type="match status" value="2"/>
</dbReference>
<evidence type="ECO:0000256" key="6">
    <source>
        <dbReference type="ARBA" id="ARBA00022989"/>
    </source>
</evidence>
<dbReference type="PANTHER" id="PTHR45683">
    <property type="entry name" value="MITOCHONDRIAL NICOTINAMIDE ADENINE DINUCLEOTIDE TRANSPORTER 1-RELATED-RELATED"/>
    <property type="match status" value="1"/>
</dbReference>
<keyword evidence="7" id="KW-0496">Mitochondrion</keyword>
<dbReference type="PRINTS" id="PR00926">
    <property type="entry name" value="MITOCARRIER"/>
</dbReference>
<dbReference type="InterPro" id="IPR002067">
    <property type="entry name" value="MCP"/>
</dbReference>
<dbReference type="AlphaFoldDB" id="A0A139ALK2"/>
<evidence type="ECO:0000256" key="9">
    <source>
        <dbReference type="PROSITE-ProRule" id="PRU00282"/>
    </source>
</evidence>
<dbReference type="PROSITE" id="PS50920">
    <property type="entry name" value="SOLCAR"/>
    <property type="match status" value="3"/>
</dbReference>
<comment type="similarity">
    <text evidence="2 10">Belongs to the mitochondrial carrier (TC 2.A.29) family.</text>
</comment>